<protein>
    <submittedName>
        <fullName evidence="1">Uncharacterized protein</fullName>
    </submittedName>
</protein>
<sequence length="37" mass="3729">MRPNFVAPTKQATATNTGTSELAIGVDGFTGCDSRGG</sequence>
<evidence type="ECO:0000313" key="2">
    <source>
        <dbReference type="Proteomes" id="UP000007813"/>
    </source>
</evidence>
<comment type="caution">
    <text evidence="1">The sequence shown here is derived from an EMBL/GenBank/DDBJ whole genome shotgun (WGS) entry which is preliminary data.</text>
</comment>
<proteinExistence type="predicted"/>
<reference evidence="1 2" key="1">
    <citation type="journal article" date="2012" name="J. Bacteriol.">
        <title>Draft Genome Sequence of the Extremely Halophilic Archaeon Halogranum salarium B-1T.</title>
        <authorList>
            <person name="Kim K.K."/>
            <person name="Lee K.C."/>
            <person name="Lee J.S."/>
        </authorList>
    </citation>
    <scope>NUCLEOTIDE SEQUENCE [LARGE SCALE GENOMIC DNA]</scope>
    <source>
        <strain evidence="1 2">B-1</strain>
    </source>
</reference>
<name>J3JE67_9EURY</name>
<accession>J3JE67</accession>
<dbReference type="Proteomes" id="UP000007813">
    <property type="component" value="Unassembled WGS sequence"/>
</dbReference>
<organism evidence="1 2">
    <name type="scientific">Halogranum salarium B-1</name>
    <dbReference type="NCBI Taxonomy" id="1210908"/>
    <lineage>
        <taxon>Archaea</taxon>
        <taxon>Methanobacteriati</taxon>
        <taxon>Methanobacteriota</taxon>
        <taxon>Stenosarchaea group</taxon>
        <taxon>Halobacteria</taxon>
        <taxon>Halobacteriales</taxon>
        <taxon>Haloferacaceae</taxon>
    </lineage>
</organism>
<dbReference type="AlphaFoldDB" id="J3JE67"/>
<evidence type="ECO:0000313" key="1">
    <source>
        <dbReference type="EMBL" id="EJN58101.1"/>
    </source>
</evidence>
<dbReference type="EMBL" id="ALJD01000009">
    <property type="protein sequence ID" value="EJN58101.1"/>
    <property type="molecule type" value="Genomic_DNA"/>
</dbReference>
<gene>
    <name evidence="1" type="ORF">HSB1_35180</name>
</gene>